<dbReference type="GO" id="GO:0046983">
    <property type="term" value="F:protein dimerization activity"/>
    <property type="evidence" value="ECO:0007669"/>
    <property type="project" value="InterPro"/>
</dbReference>
<evidence type="ECO:0000256" key="3">
    <source>
        <dbReference type="ARBA" id="ARBA00023125"/>
    </source>
</evidence>
<dbReference type="GO" id="GO:0000978">
    <property type="term" value="F:RNA polymerase II cis-regulatory region sequence-specific DNA binding"/>
    <property type="evidence" value="ECO:0007669"/>
    <property type="project" value="TreeGrafter"/>
</dbReference>
<keyword evidence="2" id="KW-0805">Transcription regulation</keyword>
<dbReference type="EMBL" id="RDQH01000333">
    <property type="protein sequence ID" value="RXH93230.1"/>
    <property type="molecule type" value="Genomic_DNA"/>
</dbReference>
<keyword evidence="5" id="KW-0539">Nucleus</keyword>
<organism evidence="8 9">
    <name type="scientific">Malus domestica</name>
    <name type="common">Apple</name>
    <name type="synonym">Pyrus malus</name>
    <dbReference type="NCBI Taxonomy" id="3750"/>
    <lineage>
        <taxon>Eukaryota</taxon>
        <taxon>Viridiplantae</taxon>
        <taxon>Streptophyta</taxon>
        <taxon>Embryophyta</taxon>
        <taxon>Tracheophyta</taxon>
        <taxon>Spermatophyta</taxon>
        <taxon>Magnoliopsida</taxon>
        <taxon>eudicotyledons</taxon>
        <taxon>Gunneridae</taxon>
        <taxon>Pentapetalae</taxon>
        <taxon>rosids</taxon>
        <taxon>fabids</taxon>
        <taxon>Rosales</taxon>
        <taxon>Rosaceae</taxon>
        <taxon>Amygdaloideae</taxon>
        <taxon>Maleae</taxon>
        <taxon>Malus</taxon>
    </lineage>
</organism>
<reference evidence="8 9" key="1">
    <citation type="submission" date="2018-10" db="EMBL/GenBank/DDBJ databases">
        <title>A high-quality apple genome assembly.</title>
        <authorList>
            <person name="Hu J."/>
        </authorList>
    </citation>
    <scope>NUCLEOTIDE SEQUENCE [LARGE SCALE GENOMIC DNA]</scope>
    <source>
        <strain evidence="9">cv. HFTH1</strain>
        <tissue evidence="8">Young leaf</tissue>
    </source>
</reference>
<dbReference type="InterPro" id="IPR036879">
    <property type="entry name" value="TF_MADSbox_sf"/>
</dbReference>
<evidence type="ECO:0000256" key="1">
    <source>
        <dbReference type="ARBA" id="ARBA00004123"/>
    </source>
</evidence>
<dbReference type="CDD" id="cd00266">
    <property type="entry name" value="MADS_SRF_like"/>
    <property type="match status" value="1"/>
</dbReference>
<gene>
    <name evidence="8" type="ORF">DVH24_013806</name>
</gene>
<keyword evidence="6" id="KW-0175">Coiled coil</keyword>
<feature type="domain" description="MADS-box" evidence="7">
    <location>
        <begin position="1"/>
        <end position="50"/>
    </location>
</feature>
<dbReference type="PROSITE" id="PS50066">
    <property type="entry name" value="MADS_BOX_2"/>
    <property type="match status" value="1"/>
</dbReference>
<dbReference type="PRINTS" id="PR00404">
    <property type="entry name" value="MADSDOMAIN"/>
</dbReference>
<protein>
    <recommendedName>
        <fullName evidence="7">MADS-box domain-containing protein</fullName>
    </recommendedName>
</protein>
<dbReference type="STRING" id="3750.A0A498JCJ7"/>
<dbReference type="InterPro" id="IPR033897">
    <property type="entry name" value="SRF-like_MADS-box"/>
</dbReference>
<dbReference type="Gene3D" id="3.40.1810.10">
    <property type="entry name" value="Transcription factor, MADS-box"/>
    <property type="match status" value="1"/>
</dbReference>
<dbReference type="GO" id="GO:0045944">
    <property type="term" value="P:positive regulation of transcription by RNA polymerase II"/>
    <property type="evidence" value="ECO:0007669"/>
    <property type="project" value="InterPro"/>
</dbReference>
<keyword evidence="4" id="KW-0804">Transcription</keyword>
<evidence type="ECO:0000313" key="8">
    <source>
        <dbReference type="EMBL" id="RXH93230.1"/>
    </source>
</evidence>
<dbReference type="GO" id="GO:0005634">
    <property type="term" value="C:nucleus"/>
    <property type="evidence" value="ECO:0007669"/>
    <property type="project" value="UniProtKB-SubCell"/>
</dbReference>
<dbReference type="PANTHER" id="PTHR11945">
    <property type="entry name" value="MADS BOX PROTEIN"/>
    <property type="match status" value="1"/>
</dbReference>
<accession>A0A498JCJ7</accession>
<evidence type="ECO:0000259" key="7">
    <source>
        <dbReference type="PROSITE" id="PS50066"/>
    </source>
</evidence>
<dbReference type="SUPFAM" id="SSF55455">
    <property type="entry name" value="SRF-like"/>
    <property type="match status" value="1"/>
</dbReference>
<dbReference type="AlphaFoldDB" id="A0A498JCJ7"/>
<comment type="caution">
    <text evidence="8">The sequence shown here is derived from an EMBL/GenBank/DDBJ whole genome shotgun (WGS) entry which is preliminary data.</text>
</comment>
<keyword evidence="3" id="KW-0238">DNA-binding</keyword>
<dbReference type="Pfam" id="PF00319">
    <property type="entry name" value="SRF-TF"/>
    <property type="match status" value="1"/>
</dbReference>
<evidence type="ECO:0000256" key="2">
    <source>
        <dbReference type="ARBA" id="ARBA00023015"/>
    </source>
</evidence>
<dbReference type="Proteomes" id="UP000290289">
    <property type="component" value="Chromosome 7"/>
</dbReference>
<feature type="coiled-coil region" evidence="6">
    <location>
        <begin position="87"/>
        <end position="152"/>
    </location>
</feature>
<dbReference type="GO" id="GO:0000981">
    <property type="term" value="F:DNA-binding transcription factor activity, RNA polymerase II-specific"/>
    <property type="evidence" value="ECO:0007669"/>
    <property type="project" value="InterPro"/>
</dbReference>
<keyword evidence="9" id="KW-1185">Reference proteome</keyword>
<dbReference type="InterPro" id="IPR002100">
    <property type="entry name" value="TF_MADSbox"/>
</dbReference>
<evidence type="ECO:0000256" key="4">
    <source>
        <dbReference type="ARBA" id="ARBA00023163"/>
    </source>
</evidence>
<proteinExistence type="predicted"/>
<evidence type="ECO:0000256" key="6">
    <source>
        <dbReference type="SAM" id="Coils"/>
    </source>
</evidence>
<dbReference type="PANTHER" id="PTHR11945:SF387">
    <property type="entry name" value="AGAMOUS-LIKE MADS-BOX PROTEIN AGL80"/>
    <property type="match status" value="1"/>
</dbReference>
<comment type="subcellular location">
    <subcellularLocation>
        <location evidence="1">Nucleus</location>
    </subcellularLocation>
</comment>
<sequence>MTRKKIKLAYIRDDVSRKVTFKKRKNGLMKKVRELSILCGIDVSAIVYSQYDTKPDVGSCRDVARRIVTRFKQMPERDKSKNMLNQESFLRQQILKAEEQLKKQIKENQEKEIMVQSMRGSLPADWLQNLSVTDLNGLLLSIEKNIEAIEEEMQEA</sequence>
<name>A0A498JCJ7_MALDO</name>
<dbReference type="SMART" id="SM00432">
    <property type="entry name" value="MADS"/>
    <property type="match status" value="1"/>
</dbReference>
<dbReference type="FunFam" id="3.40.1810.10:FF:000024">
    <property type="entry name" value="Agamous-like MADS-box protein AGL80"/>
    <property type="match status" value="1"/>
</dbReference>
<evidence type="ECO:0000256" key="5">
    <source>
        <dbReference type="ARBA" id="ARBA00023242"/>
    </source>
</evidence>
<evidence type="ECO:0000313" key="9">
    <source>
        <dbReference type="Proteomes" id="UP000290289"/>
    </source>
</evidence>